<accession>A0A3B0TP48</accession>
<evidence type="ECO:0000313" key="3">
    <source>
        <dbReference type="EMBL" id="VAW14009.1"/>
    </source>
</evidence>
<dbReference type="EMBL" id="UOEP01000030">
    <property type="protein sequence ID" value="VAW14009.1"/>
    <property type="molecule type" value="Genomic_DNA"/>
</dbReference>
<gene>
    <name evidence="3" type="ORF">MNBD_BACTEROID01-137</name>
</gene>
<organism evidence="3">
    <name type="scientific">hydrothermal vent metagenome</name>
    <dbReference type="NCBI Taxonomy" id="652676"/>
    <lineage>
        <taxon>unclassified sequences</taxon>
        <taxon>metagenomes</taxon>
        <taxon>ecological metagenomes</taxon>
    </lineage>
</organism>
<name>A0A3B0TP48_9ZZZZ</name>
<dbReference type="PROSITE" id="PS50965">
    <property type="entry name" value="NERD"/>
    <property type="match status" value="1"/>
</dbReference>
<evidence type="ECO:0000259" key="2">
    <source>
        <dbReference type="PROSITE" id="PS50965"/>
    </source>
</evidence>
<dbReference type="Pfam" id="PF08378">
    <property type="entry name" value="NERD"/>
    <property type="match status" value="1"/>
</dbReference>
<keyword evidence="1" id="KW-0472">Membrane</keyword>
<protein>
    <recommendedName>
        <fullName evidence="2">NERD domain-containing protein</fullName>
    </recommendedName>
</protein>
<sequence length="284" mass="32808">MLPAWIVLKLYDKKIKNRRSPLNIDLLRSPGESLQEQIDDVNNDILSNLLMLPVIPVFTYSIALSNYFLSTSKTSLFQIAIYSIFIMTSTIYFCHSIYKLLNKRNLLKLGMECEVAVGQDLQNLIQYKFKVYNDFQAKKFNIDHIVIGPTGVFAIETKGRSKFVKHEKNNWKLEFDGQKLIFHSWFETEPVEQALRQANWLKNWLREATAENINVTPVLAIPGWYITRKAKSKLLIYNGKNSTFLANGNVVLSDKQIQTISFQIEKECRNISAKSYKKMAQPAN</sequence>
<feature type="domain" description="NERD" evidence="2">
    <location>
        <begin position="109"/>
        <end position="228"/>
    </location>
</feature>
<dbReference type="InterPro" id="IPR011528">
    <property type="entry name" value="NERD"/>
</dbReference>
<feature type="transmembrane region" description="Helical" evidence="1">
    <location>
        <begin position="49"/>
        <end position="69"/>
    </location>
</feature>
<keyword evidence="1" id="KW-0812">Transmembrane</keyword>
<feature type="transmembrane region" description="Helical" evidence="1">
    <location>
        <begin position="75"/>
        <end position="98"/>
    </location>
</feature>
<reference evidence="3" key="1">
    <citation type="submission" date="2018-06" db="EMBL/GenBank/DDBJ databases">
        <authorList>
            <person name="Zhirakovskaya E."/>
        </authorList>
    </citation>
    <scope>NUCLEOTIDE SEQUENCE</scope>
</reference>
<keyword evidence="1" id="KW-1133">Transmembrane helix</keyword>
<proteinExistence type="predicted"/>
<dbReference type="AlphaFoldDB" id="A0A3B0TP48"/>
<evidence type="ECO:0000256" key="1">
    <source>
        <dbReference type="SAM" id="Phobius"/>
    </source>
</evidence>